<dbReference type="PANTHER" id="PTHR45792">
    <property type="entry name" value="DIACYLGLYCEROL LIPASE HOMOLOG-RELATED"/>
    <property type="match status" value="1"/>
</dbReference>
<protein>
    <recommendedName>
        <fullName evidence="14">sn-1-specific diacylglycerol lipase</fullName>
        <ecNumber evidence="14">3.1.1.116</ecNumber>
    </recommendedName>
</protein>
<dbReference type="OrthoDB" id="4339at2759"/>
<dbReference type="GO" id="GO:0046340">
    <property type="term" value="P:diacylglycerol catabolic process"/>
    <property type="evidence" value="ECO:0007669"/>
    <property type="project" value="TreeGrafter"/>
</dbReference>
<gene>
    <name evidence="17" type="ORF">CYME_CMH156C</name>
</gene>
<keyword evidence="7" id="KW-0378">Hydrolase</keyword>
<evidence type="ECO:0000256" key="10">
    <source>
        <dbReference type="ARBA" id="ARBA00022989"/>
    </source>
</evidence>
<evidence type="ECO:0000313" key="17">
    <source>
        <dbReference type="EMBL" id="BAM79824.1"/>
    </source>
</evidence>
<dbReference type="Gramene" id="CMH156CT">
    <property type="protein sequence ID" value="CMH156CT"/>
    <property type="gene ID" value="CMH156C"/>
</dbReference>
<comment type="subcellular location">
    <subcellularLocation>
        <location evidence="2">Cell membrane</location>
        <topology evidence="2">Multi-pass membrane protein</topology>
    </subcellularLocation>
</comment>
<evidence type="ECO:0000256" key="11">
    <source>
        <dbReference type="ARBA" id="ARBA00023098"/>
    </source>
</evidence>
<evidence type="ECO:0000256" key="13">
    <source>
        <dbReference type="ARBA" id="ARBA00024531"/>
    </source>
</evidence>
<keyword evidence="4" id="KW-0597">Phosphoprotein</keyword>
<evidence type="ECO:0000256" key="5">
    <source>
        <dbReference type="ARBA" id="ARBA00022692"/>
    </source>
</evidence>
<keyword evidence="3" id="KW-1003">Cell membrane</keyword>
<dbReference type="eggNOG" id="KOG2088">
    <property type="taxonomic scope" value="Eukaryota"/>
</dbReference>
<dbReference type="CDD" id="cd00519">
    <property type="entry name" value="Lipase_3"/>
    <property type="match status" value="1"/>
</dbReference>
<evidence type="ECO:0000256" key="6">
    <source>
        <dbReference type="ARBA" id="ARBA00022723"/>
    </source>
</evidence>
<dbReference type="RefSeq" id="XP_005536110.1">
    <property type="nucleotide sequence ID" value="XM_005536053.1"/>
</dbReference>
<proteinExistence type="predicted"/>
<dbReference type="PANTHER" id="PTHR45792:SF8">
    <property type="entry name" value="DIACYLGLYCEROL LIPASE-ALPHA"/>
    <property type="match status" value="1"/>
</dbReference>
<dbReference type="Pfam" id="PF01764">
    <property type="entry name" value="Lipase_3"/>
    <property type="match status" value="1"/>
</dbReference>
<evidence type="ECO:0000256" key="14">
    <source>
        <dbReference type="ARBA" id="ARBA00026104"/>
    </source>
</evidence>
<reference evidence="17 18" key="2">
    <citation type="journal article" date="2007" name="BMC Biol.">
        <title>A 100%-complete sequence reveals unusually simple genomic features in the hot-spring red alga Cyanidioschyzon merolae.</title>
        <authorList>
            <person name="Nozaki H."/>
            <person name="Takano H."/>
            <person name="Misumi O."/>
            <person name="Terasawa K."/>
            <person name="Matsuzaki M."/>
            <person name="Maruyama S."/>
            <person name="Nishida K."/>
            <person name="Yagisawa F."/>
            <person name="Yoshida Y."/>
            <person name="Fujiwara T."/>
            <person name="Takio S."/>
            <person name="Tamura K."/>
            <person name="Chung S.J."/>
            <person name="Nakamura S."/>
            <person name="Kuroiwa H."/>
            <person name="Tanaka K."/>
            <person name="Sato N."/>
            <person name="Kuroiwa T."/>
        </authorList>
    </citation>
    <scope>NUCLEOTIDE SEQUENCE [LARGE SCALE GENOMIC DNA]</scope>
    <source>
        <strain evidence="17 18">10D</strain>
    </source>
</reference>
<dbReference type="GO" id="GO:0005886">
    <property type="term" value="C:plasma membrane"/>
    <property type="evidence" value="ECO:0007669"/>
    <property type="project" value="UniProtKB-SubCell"/>
</dbReference>
<evidence type="ECO:0000256" key="8">
    <source>
        <dbReference type="ARBA" id="ARBA00022837"/>
    </source>
</evidence>
<feature type="region of interest" description="Disordered" evidence="15">
    <location>
        <begin position="458"/>
        <end position="488"/>
    </location>
</feature>
<dbReference type="InterPro" id="IPR002921">
    <property type="entry name" value="Fungal_lipase-type"/>
</dbReference>
<organism evidence="17 18">
    <name type="scientific">Cyanidioschyzon merolae (strain NIES-3377 / 10D)</name>
    <name type="common">Unicellular red alga</name>
    <dbReference type="NCBI Taxonomy" id="280699"/>
    <lineage>
        <taxon>Eukaryota</taxon>
        <taxon>Rhodophyta</taxon>
        <taxon>Bangiophyceae</taxon>
        <taxon>Cyanidiales</taxon>
        <taxon>Cyanidiaceae</taxon>
        <taxon>Cyanidioschyzon</taxon>
    </lineage>
</organism>
<accession>M1V7J8</accession>
<dbReference type="AlphaFoldDB" id="M1V7J8"/>
<reference evidence="17 18" key="1">
    <citation type="journal article" date="2004" name="Nature">
        <title>Genome sequence of the ultrasmall unicellular red alga Cyanidioschyzon merolae 10D.</title>
        <authorList>
            <person name="Matsuzaki M."/>
            <person name="Misumi O."/>
            <person name="Shin-i T."/>
            <person name="Maruyama S."/>
            <person name="Takahara M."/>
            <person name="Miyagishima S."/>
            <person name="Mori T."/>
            <person name="Nishida K."/>
            <person name="Yagisawa F."/>
            <person name="Nishida K."/>
            <person name="Yoshida Y."/>
            <person name="Nishimura Y."/>
            <person name="Nakao S."/>
            <person name="Kobayashi T."/>
            <person name="Momoyama Y."/>
            <person name="Higashiyama T."/>
            <person name="Minoda A."/>
            <person name="Sano M."/>
            <person name="Nomoto H."/>
            <person name="Oishi K."/>
            <person name="Hayashi H."/>
            <person name="Ohta F."/>
            <person name="Nishizaka S."/>
            <person name="Haga S."/>
            <person name="Miura S."/>
            <person name="Morishita T."/>
            <person name="Kabeya Y."/>
            <person name="Terasawa K."/>
            <person name="Suzuki Y."/>
            <person name="Ishii Y."/>
            <person name="Asakawa S."/>
            <person name="Takano H."/>
            <person name="Ohta N."/>
            <person name="Kuroiwa H."/>
            <person name="Tanaka K."/>
            <person name="Shimizu N."/>
            <person name="Sugano S."/>
            <person name="Sato N."/>
            <person name="Nozaki H."/>
            <person name="Ogasawara N."/>
            <person name="Kohara Y."/>
            <person name="Kuroiwa T."/>
        </authorList>
    </citation>
    <scope>NUCLEOTIDE SEQUENCE [LARGE SCALE GENOMIC DNA]</scope>
    <source>
        <strain evidence="17 18">10D</strain>
    </source>
</reference>
<evidence type="ECO:0000256" key="9">
    <source>
        <dbReference type="ARBA" id="ARBA00022963"/>
    </source>
</evidence>
<dbReference type="Proteomes" id="UP000007014">
    <property type="component" value="Chromosome 8"/>
</dbReference>
<sequence>MPSVDTSSDADGKSTPIQVARGLYNFLRVVGGTNYERSALVTDLSIGLALLIQRKEREREQERESWLASLEREQVQLEAAELKRLHHFARLAHGAYSANDEELFKHTPVYAKTLLKARWSSSQEEPAYYIAIDEAFRSIVLAIRGTDTFSDVFTDLSLHPTPFLGGTAHAGMTRAALRLYDEVREMLRTARTNYPEYDLVFTGHSLGGGVASILTMKLLWEDDPLLRLFEQHNRPKLLAYSYGTPACVSLELARKIQGSPPDLRDALTTVVLGDDLVPRASAASMDRIVRELAAFNWREQIANEFSEYVNTSSLARWSQHVIRWSIPRDQVQRFVTEIGQRLSKASSSIKGARLGNTFGLVAAVAGSASGWMNWYGNLFQKEQPQEREAVNRAEPRLAEPVALPQFYPPGGCIWHLHEVSLRAGDQRGLPEGAASEHGRVRQQLVQDISNISREVWNELPTLKQPNESPEAPGNDWDRSNAPEDAAESIGAEPQRLLLLRTSPDAFHDIVLSRRCFNDHLMRNIRRALARLYEQQYRQPRLGEHGSS</sequence>
<dbReference type="GO" id="GO:0016298">
    <property type="term" value="F:lipase activity"/>
    <property type="evidence" value="ECO:0007669"/>
    <property type="project" value="TreeGrafter"/>
</dbReference>
<dbReference type="HOGENOM" id="CLU_498185_0_0_1"/>
<comment type="cofactor">
    <cofactor evidence="1">
        <name>Ca(2+)</name>
        <dbReference type="ChEBI" id="CHEBI:29108"/>
    </cofactor>
</comment>
<evidence type="ECO:0000256" key="15">
    <source>
        <dbReference type="SAM" id="MobiDB-lite"/>
    </source>
</evidence>
<dbReference type="InterPro" id="IPR052214">
    <property type="entry name" value="DAG_Lipase-Related"/>
</dbReference>
<name>M1V7J8_CYAM1</name>
<evidence type="ECO:0000256" key="3">
    <source>
        <dbReference type="ARBA" id="ARBA00022475"/>
    </source>
</evidence>
<evidence type="ECO:0000256" key="12">
    <source>
        <dbReference type="ARBA" id="ARBA00023136"/>
    </source>
</evidence>
<dbReference type="GO" id="GO:0046872">
    <property type="term" value="F:metal ion binding"/>
    <property type="evidence" value="ECO:0007669"/>
    <property type="project" value="UniProtKB-KW"/>
</dbReference>
<evidence type="ECO:0000256" key="1">
    <source>
        <dbReference type="ARBA" id="ARBA00001913"/>
    </source>
</evidence>
<dbReference type="InterPro" id="IPR029058">
    <property type="entry name" value="AB_hydrolase_fold"/>
</dbReference>
<dbReference type="EC" id="3.1.1.116" evidence="14"/>
<evidence type="ECO:0000256" key="7">
    <source>
        <dbReference type="ARBA" id="ARBA00022801"/>
    </source>
</evidence>
<dbReference type="Gene3D" id="3.40.50.1820">
    <property type="entry name" value="alpha/beta hydrolase"/>
    <property type="match status" value="1"/>
</dbReference>
<evidence type="ECO:0000256" key="2">
    <source>
        <dbReference type="ARBA" id="ARBA00004651"/>
    </source>
</evidence>
<dbReference type="EMBL" id="AP006490">
    <property type="protein sequence ID" value="BAM79824.1"/>
    <property type="molecule type" value="Genomic_DNA"/>
</dbReference>
<dbReference type="SUPFAM" id="SSF53474">
    <property type="entry name" value="alpha/beta-Hydrolases"/>
    <property type="match status" value="1"/>
</dbReference>
<dbReference type="GO" id="GO:0019369">
    <property type="term" value="P:arachidonate metabolic process"/>
    <property type="evidence" value="ECO:0007669"/>
    <property type="project" value="TreeGrafter"/>
</dbReference>
<keyword evidence="8" id="KW-0106">Calcium</keyword>
<feature type="domain" description="Fungal lipase-type" evidence="16">
    <location>
        <begin position="140"/>
        <end position="283"/>
    </location>
</feature>
<keyword evidence="10" id="KW-1133">Transmembrane helix</keyword>
<keyword evidence="5" id="KW-0812">Transmembrane</keyword>
<keyword evidence="18" id="KW-1185">Reference proteome</keyword>
<comment type="catalytic activity">
    <reaction evidence="13">
        <text>a 1,2-diacyl-sn-glycerol + H2O = a 2-acylglycerol + a fatty acid + H(+)</text>
        <dbReference type="Rhea" id="RHEA:33275"/>
        <dbReference type="ChEBI" id="CHEBI:15377"/>
        <dbReference type="ChEBI" id="CHEBI:15378"/>
        <dbReference type="ChEBI" id="CHEBI:17389"/>
        <dbReference type="ChEBI" id="CHEBI:17815"/>
        <dbReference type="ChEBI" id="CHEBI:28868"/>
        <dbReference type="EC" id="3.1.1.116"/>
    </reaction>
    <physiologicalReaction direction="left-to-right" evidence="13">
        <dbReference type="Rhea" id="RHEA:33276"/>
    </physiologicalReaction>
</comment>
<evidence type="ECO:0000256" key="4">
    <source>
        <dbReference type="ARBA" id="ARBA00022553"/>
    </source>
</evidence>
<keyword evidence="9" id="KW-0442">Lipid degradation</keyword>
<evidence type="ECO:0000313" key="18">
    <source>
        <dbReference type="Proteomes" id="UP000007014"/>
    </source>
</evidence>
<keyword evidence="6" id="KW-0479">Metal-binding</keyword>
<dbReference type="KEGG" id="cme:CYME_CMH156C"/>
<keyword evidence="11" id="KW-0443">Lipid metabolism</keyword>
<dbReference type="GeneID" id="16993483"/>
<keyword evidence="12" id="KW-0472">Membrane</keyword>
<evidence type="ECO:0000259" key="16">
    <source>
        <dbReference type="Pfam" id="PF01764"/>
    </source>
</evidence>